<dbReference type="PRINTS" id="PR00344">
    <property type="entry name" value="BCTRLSENSOR"/>
</dbReference>
<evidence type="ECO:0000313" key="11">
    <source>
        <dbReference type="Proteomes" id="UP001207408"/>
    </source>
</evidence>
<dbReference type="FunFam" id="3.30.565.10:FF:000006">
    <property type="entry name" value="Sensor histidine kinase WalK"/>
    <property type="match status" value="1"/>
</dbReference>
<dbReference type="InterPro" id="IPR035965">
    <property type="entry name" value="PAS-like_dom_sf"/>
</dbReference>
<dbReference type="Pfam" id="PF08448">
    <property type="entry name" value="PAS_4"/>
    <property type="match status" value="1"/>
</dbReference>
<dbReference type="InterPro" id="IPR000700">
    <property type="entry name" value="PAS-assoc_C"/>
</dbReference>
<dbReference type="GO" id="GO:0006355">
    <property type="term" value="P:regulation of DNA-templated transcription"/>
    <property type="evidence" value="ECO:0007669"/>
    <property type="project" value="InterPro"/>
</dbReference>
<feature type="coiled-coil region" evidence="6">
    <location>
        <begin position="490"/>
        <end position="517"/>
    </location>
</feature>
<organism evidence="10 11">
    <name type="scientific">Plebeiibacterium marinum</name>
    <dbReference type="NCBI Taxonomy" id="2992111"/>
    <lineage>
        <taxon>Bacteria</taxon>
        <taxon>Pseudomonadati</taxon>
        <taxon>Bacteroidota</taxon>
        <taxon>Bacteroidia</taxon>
        <taxon>Marinilabiliales</taxon>
        <taxon>Marinilabiliaceae</taxon>
        <taxon>Plebeiibacterium</taxon>
    </lineage>
</organism>
<dbReference type="PANTHER" id="PTHR43304:SF1">
    <property type="entry name" value="PAC DOMAIN-CONTAINING PROTEIN"/>
    <property type="match status" value="1"/>
</dbReference>
<dbReference type="CDD" id="cd00082">
    <property type="entry name" value="HisKA"/>
    <property type="match status" value="1"/>
</dbReference>
<dbReference type="NCBIfam" id="TIGR00229">
    <property type="entry name" value="sensory_box"/>
    <property type="match status" value="3"/>
</dbReference>
<dbReference type="Gene3D" id="3.30.565.10">
    <property type="entry name" value="Histidine kinase-like ATPase, C-terminal domain"/>
    <property type="match status" value="1"/>
</dbReference>
<dbReference type="EC" id="2.7.13.3" evidence="2"/>
<keyword evidence="4" id="KW-0808">Transferase</keyword>
<dbReference type="InterPro" id="IPR000014">
    <property type="entry name" value="PAS"/>
</dbReference>
<comment type="caution">
    <text evidence="10">The sequence shown here is derived from an EMBL/GenBank/DDBJ whole genome shotgun (WGS) entry which is preliminary data.</text>
</comment>
<evidence type="ECO:0000313" key="10">
    <source>
        <dbReference type="EMBL" id="MCW3804370.1"/>
    </source>
</evidence>
<feature type="domain" description="PAS" evidence="8">
    <location>
        <begin position="248"/>
        <end position="318"/>
    </location>
</feature>
<dbReference type="InterPro" id="IPR013656">
    <property type="entry name" value="PAS_4"/>
</dbReference>
<dbReference type="InterPro" id="IPR001610">
    <property type="entry name" value="PAC"/>
</dbReference>
<dbReference type="InterPro" id="IPR052162">
    <property type="entry name" value="Sensor_kinase/Photoreceptor"/>
</dbReference>
<dbReference type="SMART" id="SM00388">
    <property type="entry name" value="HisKA"/>
    <property type="match status" value="1"/>
</dbReference>
<dbReference type="InterPro" id="IPR003661">
    <property type="entry name" value="HisK_dim/P_dom"/>
</dbReference>
<dbReference type="SMART" id="SM00387">
    <property type="entry name" value="HATPase_c"/>
    <property type="match status" value="1"/>
</dbReference>
<evidence type="ECO:0000256" key="5">
    <source>
        <dbReference type="ARBA" id="ARBA00022777"/>
    </source>
</evidence>
<reference evidence="10" key="1">
    <citation type="submission" date="2022-10" db="EMBL/GenBank/DDBJ databases">
        <authorList>
            <person name="Yu W.X."/>
        </authorList>
    </citation>
    <scope>NUCLEOTIDE SEQUENCE</scope>
    <source>
        <strain evidence="10">D04</strain>
    </source>
</reference>
<feature type="domain" description="Histidine kinase" evidence="7">
    <location>
        <begin position="517"/>
        <end position="735"/>
    </location>
</feature>
<evidence type="ECO:0000256" key="2">
    <source>
        <dbReference type="ARBA" id="ARBA00012438"/>
    </source>
</evidence>
<dbReference type="InterPro" id="IPR036890">
    <property type="entry name" value="HATPase_C_sf"/>
</dbReference>
<comment type="catalytic activity">
    <reaction evidence="1">
        <text>ATP + protein L-histidine = ADP + protein N-phospho-L-histidine.</text>
        <dbReference type="EC" id="2.7.13.3"/>
    </reaction>
</comment>
<dbReference type="InterPro" id="IPR004358">
    <property type="entry name" value="Sig_transdc_His_kin-like_C"/>
</dbReference>
<evidence type="ECO:0000256" key="4">
    <source>
        <dbReference type="ARBA" id="ARBA00022679"/>
    </source>
</evidence>
<sequence>MIGDNELLIALNKLETIVVVTDTEGNINYVNDAFEEKYGYSREEALGKNPRILKSGEHDSYFYKDLWNTISNGENWEGDFLNKTKSGRLIWENAKISPIITDGKIKGYIAVKEDITYKKDLEEQFHKEKFLLDELFDNAPVGVLLVKPLYSNEKFEDLIVIKANPIAAGVFNKLGIVGLTMNSFLPEYQQIYSRINELTSSKQIFELSCPSIEKYLKIRTFPLGNDRFCMYLHDITDYKNSIIALQESEHRYYSLIEDSPALIRRFNKDGLINYINSYYADYYNKTPQQVLGKNIFNLFSDKNKATFIENLNKLTIDNPIVEYQQKIELPNGEVRWQKWIDRALFDITGNIVEYQSVGMDFTKLKKAEGQLESQKNQLNAIFNNSLIGIGVVNKNGNFELINSKLLELLKANSAHEDINYFNLISETSHKEAHANLKKIFSGEITTLNVQREIIKKDGSYFWGDIYVSPISIKEGKVTQMLGLIMDITERHRMEEELKASEAKLKKLNNTKDKLFSIIAHDIRNPFNAILGFSNILDRNINDFTNSEIKGFVSKIVEASEQTYKLLEDLLTWAKSQLGQLQPNPQKVNPETTINECINSLTSLAKNKNIKIQPSFASESTIYADAEMFKFVLRNLLHNAIKFSHPNATIDCKTEDIDDNYVCITVKDYGIGIRKEKVDVLFNLEQFLSTSGTAHEKGTGLGLSLSKEMIELNGGSIKVSSEVNKGSEFRLKLPRF</sequence>
<evidence type="ECO:0000259" key="9">
    <source>
        <dbReference type="PROSITE" id="PS50113"/>
    </source>
</evidence>
<dbReference type="InterPro" id="IPR005467">
    <property type="entry name" value="His_kinase_dom"/>
</dbReference>
<keyword evidence="11" id="KW-1185">Reference proteome</keyword>
<name>A0AAE3SJH7_9BACT</name>
<dbReference type="RefSeq" id="WP_301197591.1">
    <property type="nucleotide sequence ID" value="NZ_JAPDPI010000002.1"/>
</dbReference>
<feature type="domain" description="PAC" evidence="9">
    <location>
        <begin position="74"/>
        <end position="127"/>
    </location>
</feature>
<feature type="domain" description="PAC" evidence="9">
    <location>
        <begin position="321"/>
        <end position="373"/>
    </location>
</feature>
<accession>A0AAE3SJH7</accession>
<dbReference type="Pfam" id="PF13426">
    <property type="entry name" value="PAS_9"/>
    <property type="match status" value="2"/>
</dbReference>
<dbReference type="CDD" id="cd00130">
    <property type="entry name" value="PAS"/>
    <property type="match status" value="3"/>
</dbReference>
<protein>
    <recommendedName>
        <fullName evidence="2">histidine kinase</fullName>
        <ecNumber evidence="2">2.7.13.3</ecNumber>
    </recommendedName>
</protein>
<dbReference type="Gene3D" id="1.10.287.130">
    <property type="match status" value="1"/>
</dbReference>
<dbReference type="SUPFAM" id="SSF55785">
    <property type="entry name" value="PYP-like sensor domain (PAS domain)"/>
    <property type="match status" value="3"/>
</dbReference>
<keyword evidence="3" id="KW-0597">Phosphoprotein</keyword>
<dbReference type="InterPro" id="IPR003594">
    <property type="entry name" value="HATPase_dom"/>
</dbReference>
<evidence type="ECO:0000259" key="8">
    <source>
        <dbReference type="PROSITE" id="PS50112"/>
    </source>
</evidence>
<feature type="domain" description="PAC" evidence="9">
    <location>
        <begin position="447"/>
        <end position="499"/>
    </location>
</feature>
<dbReference type="Gene3D" id="3.30.450.20">
    <property type="entry name" value="PAS domain"/>
    <property type="match status" value="3"/>
</dbReference>
<keyword evidence="5" id="KW-0418">Kinase</keyword>
<dbReference type="Pfam" id="PF02518">
    <property type="entry name" value="HATPase_c"/>
    <property type="match status" value="1"/>
</dbReference>
<dbReference type="SUPFAM" id="SSF47384">
    <property type="entry name" value="Homodimeric domain of signal transducing histidine kinase"/>
    <property type="match status" value="1"/>
</dbReference>
<dbReference type="PROSITE" id="PS50112">
    <property type="entry name" value="PAS"/>
    <property type="match status" value="2"/>
</dbReference>
<feature type="domain" description="PAS" evidence="8">
    <location>
        <begin position="3"/>
        <end position="49"/>
    </location>
</feature>
<dbReference type="PROSITE" id="PS50113">
    <property type="entry name" value="PAC"/>
    <property type="match status" value="3"/>
</dbReference>
<dbReference type="SUPFAM" id="SSF55874">
    <property type="entry name" value="ATPase domain of HSP90 chaperone/DNA topoisomerase II/histidine kinase"/>
    <property type="match status" value="1"/>
</dbReference>
<dbReference type="SMART" id="SM00091">
    <property type="entry name" value="PAS"/>
    <property type="match status" value="3"/>
</dbReference>
<keyword evidence="6" id="KW-0175">Coiled coil</keyword>
<dbReference type="InterPro" id="IPR036097">
    <property type="entry name" value="HisK_dim/P_sf"/>
</dbReference>
<proteinExistence type="predicted"/>
<dbReference type="PROSITE" id="PS50109">
    <property type="entry name" value="HIS_KIN"/>
    <property type="match status" value="1"/>
</dbReference>
<dbReference type="Proteomes" id="UP001207408">
    <property type="component" value="Unassembled WGS sequence"/>
</dbReference>
<dbReference type="AlphaFoldDB" id="A0AAE3SJH7"/>
<evidence type="ECO:0000256" key="3">
    <source>
        <dbReference type="ARBA" id="ARBA00022553"/>
    </source>
</evidence>
<dbReference type="SMART" id="SM00086">
    <property type="entry name" value="PAC"/>
    <property type="match status" value="3"/>
</dbReference>
<dbReference type="GO" id="GO:0000155">
    <property type="term" value="F:phosphorelay sensor kinase activity"/>
    <property type="evidence" value="ECO:0007669"/>
    <property type="project" value="InterPro"/>
</dbReference>
<evidence type="ECO:0000256" key="1">
    <source>
        <dbReference type="ARBA" id="ARBA00000085"/>
    </source>
</evidence>
<evidence type="ECO:0000256" key="6">
    <source>
        <dbReference type="SAM" id="Coils"/>
    </source>
</evidence>
<gene>
    <name evidence="10" type="ORF">OM074_01970</name>
</gene>
<dbReference type="EMBL" id="JAPDPI010000002">
    <property type="protein sequence ID" value="MCW3804370.1"/>
    <property type="molecule type" value="Genomic_DNA"/>
</dbReference>
<evidence type="ECO:0000259" key="7">
    <source>
        <dbReference type="PROSITE" id="PS50109"/>
    </source>
</evidence>
<dbReference type="PANTHER" id="PTHR43304">
    <property type="entry name" value="PHYTOCHROME-LIKE PROTEIN CPH1"/>
    <property type="match status" value="1"/>
</dbReference>
<dbReference type="Pfam" id="PF00512">
    <property type="entry name" value="HisKA"/>
    <property type="match status" value="1"/>
</dbReference>